<evidence type="ECO:0000313" key="2">
    <source>
        <dbReference type="Proteomes" id="UP000827914"/>
    </source>
</evidence>
<sequence length="64" mass="7476">MNNELIAAFKALRHSHRTTVLQELGYSMHQADHETYSEFAIRVLRQVSSDGTVRELENAMRRFL</sequence>
<dbReference type="EMBL" id="OK040171">
    <property type="protein sequence ID" value="UAV84571.1"/>
    <property type="molecule type" value="Genomic_DNA"/>
</dbReference>
<accession>A0AAE9BNE7</accession>
<reference evidence="1" key="1">
    <citation type="submission" date="2021-09" db="EMBL/GenBank/DDBJ databases">
        <authorList>
            <person name="Liu Y."/>
        </authorList>
    </citation>
    <scope>NUCLEOTIDE SEQUENCE</scope>
</reference>
<gene>
    <name evidence="1" type="ORF">PHB09_075</name>
</gene>
<evidence type="ECO:0000313" key="1">
    <source>
        <dbReference type="EMBL" id="UAV84571.1"/>
    </source>
</evidence>
<keyword evidence="2" id="KW-1185">Reference proteome</keyword>
<name>A0AAE9BNE7_9CAUD</name>
<protein>
    <submittedName>
        <fullName evidence="1">Uncharacterized protein</fullName>
    </submittedName>
</protein>
<proteinExistence type="predicted"/>
<dbReference type="Proteomes" id="UP000827914">
    <property type="component" value="Segment"/>
</dbReference>
<organism evidence="1 2">
    <name type="scientific">Pseudomonas phage PHB09</name>
    <dbReference type="NCBI Taxonomy" id="2867265"/>
    <lineage>
        <taxon>Viruses</taxon>
        <taxon>Duplodnaviria</taxon>
        <taxon>Heunggongvirae</taxon>
        <taxon>Uroviricota</taxon>
        <taxon>Caudoviricetes</taxon>
        <taxon>Vandenendeviridae</taxon>
        <taxon>Gorskivirinae</taxon>
        <taxon>Dilongvirus</taxon>
        <taxon>Dilongvirus PHB09</taxon>
    </lineage>
</organism>